<feature type="compositionally biased region" description="Polar residues" evidence="1">
    <location>
        <begin position="314"/>
        <end position="323"/>
    </location>
</feature>
<dbReference type="RefSeq" id="WP_414851251.1">
    <property type="nucleotide sequence ID" value="NZ_LRAD01000022.1"/>
</dbReference>
<organism evidence="3 4">
    <name type="scientific">Microbacterium laevaniformans</name>
    <dbReference type="NCBI Taxonomy" id="36807"/>
    <lineage>
        <taxon>Bacteria</taxon>
        <taxon>Bacillati</taxon>
        <taxon>Actinomycetota</taxon>
        <taxon>Actinomycetes</taxon>
        <taxon>Micrococcales</taxon>
        <taxon>Microbacteriaceae</taxon>
        <taxon>Microbacterium</taxon>
    </lineage>
</organism>
<dbReference type="PANTHER" id="PTHR48079:SF6">
    <property type="entry name" value="NAD(P)-BINDING DOMAIN-CONTAINING PROTEIN-RELATED"/>
    <property type="match status" value="1"/>
</dbReference>
<dbReference type="Pfam" id="PF01370">
    <property type="entry name" value="Epimerase"/>
    <property type="match status" value="1"/>
</dbReference>
<protein>
    <submittedName>
        <fullName evidence="3">NAD dependent epimerase/dehydratase family protein</fullName>
    </submittedName>
</protein>
<gene>
    <name evidence="3" type="ORF">Mlaev_00774</name>
</gene>
<reference evidence="3 4" key="1">
    <citation type="submission" date="2016-01" db="EMBL/GenBank/DDBJ databases">
        <title>Draft genome sequences of Microbacterium laevaniformans LCDC 91-0039 and the type strain of Microbacterium hominis LCDC 84-209.</title>
        <authorList>
            <person name="Bernier A.-M."/>
            <person name="Bernard K."/>
        </authorList>
    </citation>
    <scope>NUCLEOTIDE SEQUENCE [LARGE SCALE GENOMIC DNA]</scope>
    <source>
        <strain evidence="3 4">LCDC 91-0039</strain>
    </source>
</reference>
<dbReference type="Proteomes" id="UP000075357">
    <property type="component" value="Unassembled WGS sequence"/>
</dbReference>
<evidence type="ECO:0000256" key="1">
    <source>
        <dbReference type="SAM" id="MobiDB-lite"/>
    </source>
</evidence>
<feature type="region of interest" description="Disordered" evidence="1">
    <location>
        <begin position="306"/>
        <end position="338"/>
    </location>
</feature>
<dbReference type="InterPro" id="IPR036291">
    <property type="entry name" value="NAD(P)-bd_dom_sf"/>
</dbReference>
<evidence type="ECO:0000313" key="3">
    <source>
        <dbReference type="EMBL" id="KXZ61134.1"/>
    </source>
</evidence>
<dbReference type="EMBL" id="LRAD01000022">
    <property type="protein sequence ID" value="KXZ61134.1"/>
    <property type="molecule type" value="Genomic_DNA"/>
</dbReference>
<dbReference type="PATRIC" id="fig|36807.3.peg.798"/>
<dbReference type="GO" id="GO:0005737">
    <property type="term" value="C:cytoplasm"/>
    <property type="evidence" value="ECO:0007669"/>
    <property type="project" value="TreeGrafter"/>
</dbReference>
<sequence>MTDVLILGGTGWLSRRIAERWRDAGAAVTVLARGGRDAPAGTRLVVADRERDDAYTAVADREWDEVVDISSTADHVRAATAVLAERTRHWTYVSSVSAYATDDVAGADESAALAVAAEPGDPYDYRREKAAAEQAVTAALGRRAAVVRPGLIVGPGDPTDRFGYWVARLAAAAAEPVLIPDAPGARVQVIDVDDLADFVVEVGAARFTGAVNAVGDSLPLEAVLAIARSVAGHTGRLVGASAPWLVAHGVGYWAGERSLPLWLPDDVPGSRLAPMAPIAFSADATGRWRTCCSACSPMSANGDWTVPAPPGSRAPTSASSSMPLRSDGIDLRRRRAAR</sequence>
<evidence type="ECO:0000259" key="2">
    <source>
        <dbReference type="Pfam" id="PF01370"/>
    </source>
</evidence>
<dbReference type="GO" id="GO:0004029">
    <property type="term" value="F:aldehyde dehydrogenase (NAD+) activity"/>
    <property type="evidence" value="ECO:0007669"/>
    <property type="project" value="TreeGrafter"/>
</dbReference>
<dbReference type="AlphaFoldDB" id="A0A150HGT5"/>
<dbReference type="PANTHER" id="PTHR48079">
    <property type="entry name" value="PROTEIN YEEZ"/>
    <property type="match status" value="1"/>
</dbReference>
<dbReference type="InterPro" id="IPR001509">
    <property type="entry name" value="Epimerase_deHydtase"/>
</dbReference>
<accession>A0A150HGT5</accession>
<evidence type="ECO:0000313" key="4">
    <source>
        <dbReference type="Proteomes" id="UP000075357"/>
    </source>
</evidence>
<comment type="caution">
    <text evidence="3">The sequence shown here is derived from an EMBL/GenBank/DDBJ whole genome shotgun (WGS) entry which is preliminary data.</text>
</comment>
<feature type="domain" description="NAD-dependent epimerase/dehydratase" evidence="2">
    <location>
        <begin position="4"/>
        <end position="204"/>
    </location>
</feature>
<keyword evidence="4" id="KW-1185">Reference proteome</keyword>
<name>A0A150HGT5_9MICO</name>
<proteinExistence type="predicted"/>
<dbReference type="Gene3D" id="3.40.50.720">
    <property type="entry name" value="NAD(P)-binding Rossmann-like Domain"/>
    <property type="match status" value="1"/>
</dbReference>
<dbReference type="STRING" id="36807.Mlaev_00774"/>
<dbReference type="InterPro" id="IPR051783">
    <property type="entry name" value="NAD(P)-dependent_oxidoreduct"/>
</dbReference>
<dbReference type="SUPFAM" id="SSF51735">
    <property type="entry name" value="NAD(P)-binding Rossmann-fold domains"/>
    <property type="match status" value="1"/>
</dbReference>